<dbReference type="Pfam" id="PF03473">
    <property type="entry name" value="MOSC"/>
    <property type="match status" value="1"/>
</dbReference>
<dbReference type="GO" id="GO:0030151">
    <property type="term" value="F:molybdenum ion binding"/>
    <property type="evidence" value="ECO:0007669"/>
    <property type="project" value="InterPro"/>
</dbReference>
<dbReference type="GO" id="GO:0030170">
    <property type="term" value="F:pyridoxal phosphate binding"/>
    <property type="evidence" value="ECO:0007669"/>
    <property type="project" value="InterPro"/>
</dbReference>
<dbReference type="KEGG" id="nmes:H9L09_10030"/>
<dbReference type="InterPro" id="IPR005302">
    <property type="entry name" value="MoCF_Sase_C"/>
</dbReference>
<dbReference type="Gene3D" id="2.40.33.20">
    <property type="entry name" value="PK beta-barrel domain-like"/>
    <property type="match status" value="1"/>
</dbReference>
<dbReference type="SUPFAM" id="SSF50800">
    <property type="entry name" value="PK beta-barrel domain-like"/>
    <property type="match status" value="1"/>
</dbReference>
<gene>
    <name evidence="2" type="ORF">H9L09_10030</name>
</gene>
<dbReference type="InterPro" id="IPR011037">
    <property type="entry name" value="Pyrv_Knase-like_insert_dom_sf"/>
</dbReference>
<name>A0A7G9RG80_9ACTN</name>
<organism evidence="2 3">
    <name type="scientific">Nocardioides mesophilus</name>
    <dbReference type="NCBI Taxonomy" id="433659"/>
    <lineage>
        <taxon>Bacteria</taxon>
        <taxon>Bacillati</taxon>
        <taxon>Actinomycetota</taxon>
        <taxon>Actinomycetes</taxon>
        <taxon>Propionibacteriales</taxon>
        <taxon>Nocardioidaceae</taxon>
        <taxon>Nocardioides</taxon>
    </lineage>
</organism>
<dbReference type="Proteomes" id="UP000515947">
    <property type="component" value="Chromosome"/>
</dbReference>
<dbReference type="RefSeq" id="WP_187580445.1">
    <property type="nucleotide sequence ID" value="NZ_CP060713.1"/>
</dbReference>
<dbReference type="InterPro" id="IPR005303">
    <property type="entry name" value="MOCOS_middle"/>
</dbReference>
<protein>
    <submittedName>
        <fullName evidence="2">MOSC domain-containing protein</fullName>
    </submittedName>
</protein>
<evidence type="ECO:0000259" key="1">
    <source>
        <dbReference type="PROSITE" id="PS51340"/>
    </source>
</evidence>
<dbReference type="PROSITE" id="PS51340">
    <property type="entry name" value="MOSC"/>
    <property type="match status" value="1"/>
</dbReference>
<dbReference type="GO" id="GO:0003824">
    <property type="term" value="F:catalytic activity"/>
    <property type="evidence" value="ECO:0007669"/>
    <property type="project" value="InterPro"/>
</dbReference>
<keyword evidence="3" id="KW-1185">Reference proteome</keyword>
<dbReference type="AlphaFoldDB" id="A0A7G9RG80"/>
<reference evidence="2 3" key="1">
    <citation type="submission" date="2020-08" db="EMBL/GenBank/DDBJ databases">
        <title>Genome sequence of Nocardioides mesophilus KACC 16243T.</title>
        <authorList>
            <person name="Hyun D.-W."/>
            <person name="Bae J.-W."/>
        </authorList>
    </citation>
    <scope>NUCLEOTIDE SEQUENCE [LARGE SCALE GENOMIC DNA]</scope>
    <source>
        <strain evidence="2 3">KACC 16243</strain>
    </source>
</reference>
<dbReference type="Pfam" id="PF03476">
    <property type="entry name" value="MOSC_N"/>
    <property type="match status" value="1"/>
</dbReference>
<evidence type="ECO:0000313" key="2">
    <source>
        <dbReference type="EMBL" id="QNN54605.1"/>
    </source>
</evidence>
<evidence type="ECO:0000313" key="3">
    <source>
        <dbReference type="Proteomes" id="UP000515947"/>
    </source>
</evidence>
<sequence>MKTVTPSGLRPALGRISSIWRYPVKSLVGEEILSVHVDERGLQGDRLWAVRDPDGRLGSGKSTRRFSKMDGLLQLAARADGDVPALSFPDGRVLRGDDPAVHAALSAHLGRPVALAREQDLSHFDEGPVHLVTTASLRALEQGQGAVVEPRRLRPNLVLETDAGPAFLEDDWVGRQVEIGERLVLAIRAPMPRCVMITLPQAELAAEPHLLKTLGELNDAQIGVVADVVVPGPVAVGDQARLVG</sequence>
<dbReference type="EMBL" id="CP060713">
    <property type="protein sequence ID" value="QNN54605.1"/>
    <property type="molecule type" value="Genomic_DNA"/>
</dbReference>
<proteinExistence type="predicted"/>
<feature type="domain" description="MOSC" evidence="1">
    <location>
        <begin position="98"/>
        <end position="243"/>
    </location>
</feature>
<accession>A0A7G9RG80</accession>